<organism evidence="2">
    <name type="scientific">uncultured Rubrobacteraceae bacterium</name>
    <dbReference type="NCBI Taxonomy" id="349277"/>
    <lineage>
        <taxon>Bacteria</taxon>
        <taxon>Bacillati</taxon>
        <taxon>Actinomycetota</taxon>
        <taxon>Rubrobacteria</taxon>
        <taxon>Rubrobacterales</taxon>
        <taxon>Rubrobacteraceae</taxon>
        <taxon>environmental samples</taxon>
    </lineage>
</organism>
<feature type="non-terminal residue" evidence="2">
    <location>
        <position position="1"/>
    </location>
</feature>
<evidence type="ECO:0000313" key="2">
    <source>
        <dbReference type="EMBL" id="CAA9425483.1"/>
    </source>
</evidence>
<dbReference type="EMBL" id="CADCUV010000133">
    <property type="protein sequence ID" value="CAA9425483.1"/>
    <property type="molecule type" value="Genomic_DNA"/>
</dbReference>
<dbReference type="AlphaFoldDB" id="A0A6J4PU64"/>
<evidence type="ECO:0000256" key="1">
    <source>
        <dbReference type="SAM" id="MobiDB-lite"/>
    </source>
</evidence>
<sequence length="128" mass="13206">GEYGDGREVRGASEGASTGVAGGVAPHPARRAGRRAEHERGAGGHADRLRGSEPADVHPRDGREHRRAGRAAFAGRGAGAEEDRGGYLRPLRRERGADTEGQAGGRTGGDPDRRRAAELRAGASPAGL</sequence>
<proteinExistence type="predicted"/>
<accession>A0A6J4PU64</accession>
<feature type="compositionally biased region" description="Basic and acidic residues" evidence="1">
    <location>
        <begin position="109"/>
        <end position="118"/>
    </location>
</feature>
<feature type="region of interest" description="Disordered" evidence="1">
    <location>
        <begin position="1"/>
        <end position="128"/>
    </location>
</feature>
<name>A0A6J4PU64_9ACTN</name>
<reference evidence="2" key="1">
    <citation type="submission" date="2020-02" db="EMBL/GenBank/DDBJ databases">
        <authorList>
            <person name="Meier V. D."/>
        </authorList>
    </citation>
    <scope>NUCLEOTIDE SEQUENCE</scope>
    <source>
        <strain evidence="2">AVDCRST_MAG22</strain>
    </source>
</reference>
<gene>
    <name evidence="2" type="ORF">AVDCRST_MAG22-2877</name>
</gene>
<feature type="compositionally biased region" description="Basic and acidic residues" evidence="1">
    <location>
        <begin position="34"/>
        <end position="64"/>
    </location>
</feature>
<feature type="non-terminal residue" evidence="2">
    <location>
        <position position="128"/>
    </location>
</feature>
<feature type="compositionally biased region" description="Basic and acidic residues" evidence="1">
    <location>
        <begin position="79"/>
        <end position="98"/>
    </location>
</feature>
<protein>
    <submittedName>
        <fullName evidence="2">DnaK suppressor protein</fullName>
    </submittedName>
</protein>
<feature type="compositionally biased region" description="Basic and acidic residues" evidence="1">
    <location>
        <begin position="1"/>
        <end position="11"/>
    </location>
</feature>